<reference evidence="2" key="2">
    <citation type="submission" date="2020-09" db="EMBL/GenBank/DDBJ databases">
        <authorList>
            <person name="Sun Q."/>
            <person name="Ohkuma M."/>
        </authorList>
    </citation>
    <scope>NUCLEOTIDE SEQUENCE</scope>
    <source>
        <strain evidence="2">JCM 4815</strain>
    </source>
</reference>
<dbReference type="EMBL" id="BMVW01000024">
    <property type="protein sequence ID" value="GGZ40500.1"/>
    <property type="molecule type" value="Genomic_DNA"/>
</dbReference>
<reference evidence="2" key="1">
    <citation type="journal article" date="2014" name="Int. J. Syst. Evol. Microbiol.">
        <title>Complete genome sequence of Corynebacterium casei LMG S-19264T (=DSM 44701T), isolated from a smear-ripened cheese.</title>
        <authorList>
            <consortium name="US DOE Joint Genome Institute (JGI-PGF)"/>
            <person name="Walter F."/>
            <person name="Albersmeier A."/>
            <person name="Kalinowski J."/>
            <person name="Ruckert C."/>
        </authorList>
    </citation>
    <scope>NUCLEOTIDE SEQUENCE</scope>
    <source>
        <strain evidence="2">JCM 4815</strain>
    </source>
</reference>
<evidence type="ECO:0000313" key="3">
    <source>
        <dbReference type="Proteomes" id="UP000622166"/>
    </source>
</evidence>
<keyword evidence="3" id="KW-1185">Reference proteome</keyword>
<dbReference type="Proteomes" id="UP000622166">
    <property type="component" value="Unassembled WGS sequence"/>
</dbReference>
<evidence type="ECO:0000313" key="2">
    <source>
        <dbReference type="EMBL" id="GGZ40500.1"/>
    </source>
</evidence>
<dbReference type="AlphaFoldDB" id="A0A918UXB1"/>
<proteinExistence type="predicted"/>
<feature type="region of interest" description="Disordered" evidence="1">
    <location>
        <begin position="83"/>
        <end position="151"/>
    </location>
</feature>
<sequence>MGRGRPPPPPPRAAGFEIPCDEDGCSWIAGQRQPGGLALIVNLVRLDGAWQQPPAGLLRRISDEAHRIEQDLRLIPVSAAPRQPTAIPARADSVYAARGSPGAARRRAHRPTRSGAADSSTSGRPGIGRRAAHRTTITVGETSLCPWPTAS</sequence>
<evidence type="ECO:0000256" key="1">
    <source>
        <dbReference type="SAM" id="MobiDB-lite"/>
    </source>
</evidence>
<organism evidence="2 3">
    <name type="scientific">Streptomyces poonensis</name>
    <dbReference type="NCBI Taxonomy" id="68255"/>
    <lineage>
        <taxon>Bacteria</taxon>
        <taxon>Bacillati</taxon>
        <taxon>Actinomycetota</taxon>
        <taxon>Actinomycetes</taxon>
        <taxon>Kitasatosporales</taxon>
        <taxon>Streptomycetaceae</taxon>
        <taxon>Streptomyces</taxon>
    </lineage>
</organism>
<protein>
    <submittedName>
        <fullName evidence="2">Uncharacterized protein</fullName>
    </submittedName>
</protein>
<gene>
    <name evidence="2" type="ORF">GCM10010365_71570</name>
</gene>
<accession>A0A918UXB1</accession>
<comment type="caution">
    <text evidence="2">The sequence shown here is derived from an EMBL/GenBank/DDBJ whole genome shotgun (WGS) entry which is preliminary data.</text>
</comment>
<name>A0A918UXB1_9ACTN</name>